<keyword evidence="3 5" id="KW-1133">Transmembrane helix</keyword>
<keyword evidence="4 5" id="KW-0472">Membrane</keyword>
<comment type="subcellular location">
    <subcellularLocation>
        <location evidence="1">Membrane</location>
        <topology evidence="1">Multi-pass membrane protein</topology>
    </subcellularLocation>
</comment>
<reference evidence="7 8" key="1">
    <citation type="submission" date="2019-09" db="EMBL/GenBank/DDBJ databases">
        <title>Goodfellowia gen. nov., a new genus of the Pseudonocardineae related to Actinoalloteichus, containing Goodfellowia coeruleoviolacea gen. nov., comb. nov. gen. nov., comb. nov.</title>
        <authorList>
            <person name="Labeda D."/>
        </authorList>
    </citation>
    <scope>NUCLEOTIDE SEQUENCE [LARGE SCALE GENOMIC DNA]</scope>
    <source>
        <strain evidence="7 8">AN110305</strain>
    </source>
</reference>
<dbReference type="InterPro" id="IPR047817">
    <property type="entry name" value="ABC2_TM_bact-type"/>
</dbReference>
<dbReference type="InterPro" id="IPR013525">
    <property type="entry name" value="ABC2_TM"/>
</dbReference>
<dbReference type="PROSITE" id="PS51012">
    <property type="entry name" value="ABC_TM2"/>
    <property type="match status" value="1"/>
</dbReference>
<dbReference type="Pfam" id="PF12698">
    <property type="entry name" value="ABC2_membrane_3"/>
    <property type="match status" value="1"/>
</dbReference>
<organism evidence="7 8">
    <name type="scientific">Solihabitans fulvus</name>
    <dbReference type="NCBI Taxonomy" id="1892852"/>
    <lineage>
        <taxon>Bacteria</taxon>
        <taxon>Bacillati</taxon>
        <taxon>Actinomycetota</taxon>
        <taxon>Actinomycetes</taxon>
        <taxon>Pseudonocardiales</taxon>
        <taxon>Pseudonocardiaceae</taxon>
        <taxon>Solihabitans</taxon>
    </lineage>
</organism>
<feature type="transmembrane region" description="Helical" evidence="5">
    <location>
        <begin position="21"/>
        <end position="40"/>
    </location>
</feature>
<proteinExistence type="predicted"/>
<dbReference type="InterPro" id="IPR052902">
    <property type="entry name" value="ABC-2_transporter"/>
</dbReference>
<dbReference type="OrthoDB" id="9778589at2"/>
<dbReference type="PANTHER" id="PTHR43027:SF2">
    <property type="entry name" value="TRANSPORT PERMEASE PROTEIN"/>
    <property type="match status" value="1"/>
</dbReference>
<reference evidence="7 8" key="2">
    <citation type="submission" date="2019-09" db="EMBL/GenBank/DDBJ databases">
        <authorList>
            <person name="Jin C."/>
        </authorList>
    </citation>
    <scope>NUCLEOTIDE SEQUENCE [LARGE SCALE GENOMIC DNA]</scope>
    <source>
        <strain evidence="7 8">AN110305</strain>
    </source>
</reference>
<dbReference type="GO" id="GO:0140359">
    <property type="term" value="F:ABC-type transporter activity"/>
    <property type="evidence" value="ECO:0007669"/>
    <property type="project" value="InterPro"/>
</dbReference>
<comment type="caution">
    <text evidence="7">The sequence shown here is derived from an EMBL/GenBank/DDBJ whole genome shotgun (WGS) entry which is preliminary data.</text>
</comment>
<dbReference type="PANTHER" id="PTHR43027">
    <property type="entry name" value="DOXORUBICIN RESISTANCE ABC TRANSPORTER PERMEASE PROTEIN DRRC-RELATED"/>
    <property type="match status" value="1"/>
</dbReference>
<accession>A0A5B2X886</accession>
<feature type="domain" description="ABC transmembrane type-2" evidence="6">
    <location>
        <begin position="115"/>
        <end position="346"/>
    </location>
</feature>
<feature type="transmembrane region" description="Helical" evidence="5">
    <location>
        <begin position="198"/>
        <end position="221"/>
    </location>
</feature>
<evidence type="ECO:0000313" key="8">
    <source>
        <dbReference type="Proteomes" id="UP000323454"/>
    </source>
</evidence>
<dbReference type="EMBL" id="VUOB01000038">
    <property type="protein sequence ID" value="KAA2259484.1"/>
    <property type="molecule type" value="Genomic_DNA"/>
</dbReference>
<evidence type="ECO:0000256" key="3">
    <source>
        <dbReference type="ARBA" id="ARBA00022989"/>
    </source>
</evidence>
<feature type="transmembrane region" description="Helical" evidence="5">
    <location>
        <begin position="321"/>
        <end position="343"/>
    </location>
</feature>
<feature type="transmembrane region" description="Helical" evidence="5">
    <location>
        <begin position="233"/>
        <end position="254"/>
    </location>
</feature>
<dbReference type="GO" id="GO:0016020">
    <property type="term" value="C:membrane"/>
    <property type="evidence" value="ECO:0007669"/>
    <property type="project" value="UniProtKB-SubCell"/>
</dbReference>
<name>A0A5B2X886_9PSEU</name>
<keyword evidence="2 5" id="KW-0812">Transmembrane</keyword>
<dbReference type="Proteomes" id="UP000323454">
    <property type="component" value="Unassembled WGS sequence"/>
</dbReference>
<evidence type="ECO:0000256" key="1">
    <source>
        <dbReference type="ARBA" id="ARBA00004141"/>
    </source>
</evidence>
<evidence type="ECO:0000256" key="4">
    <source>
        <dbReference type="ARBA" id="ARBA00023136"/>
    </source>
</evidence>
<gene>
    <name evidence="7" type="ORF">F0L68_21360</name>
</gene>
<dbReference type="AlphaFoldDB" id="A0A5B2X886"/>
<evidence type="ECO:0000259" key="6">
    <source>
        <dbReference type="PROSITE" id="PS51012"/>
    </source>
</evidence>
<evidence type="ECO:0000313" key="7">
    <source>
        <dbReference type="EMBL" id="KAA2259484.1"/>
    </source>
</evidence>
<protein>
    <submittedName>
        <fullName evidence="7">ABC transporter permease</fullName>
    </submittedName>
</protein>
<keyword evidence="8" id="KW-1185">Reference proteome</keyword>
<sequence length="348" mass="36751">MTAFRSLSLAMFKGFFRDKAALFFTFVFPLIFLVVFGLLFKDAGTSKIKIAAVGDGPVITALEKSGAVELEHVDSLDAAVAKVKNGDLPAVVAQQGDSVVLRFAASDQAKSGTVLGLVAGVVDQANLAATGQPPKLKLDPARVEDSSLKPIQFLTPGLLSWGLATSAVFGAALTLVNWRKKQVLRRIRLAPVGTPTVLSSRLLVSVGVAVVQAALFVTIASTPLFGLKLSGQWWLGLPMLVLGTLSFFSIGMLVGSFAKTEEAATAFANLLVLPMAFLSGTFFPLDSAPAWLKTVSNVLPLKHLNEGMLNVLVRGKGIDSLLVPGGILIGFTLVVGVIAAKFFRWEDA</sequence>
<evidence type="ECO:0000256" key="5">
    <source>
        <dbReference type="SAM" id="Phobius"/>
    </source>
</evidence>
<feature type="transmembrane region" description="Helical" evidence="5">
    <location>
        <begin position="266"/>
        <end position="285"/>
    </location>
</feature>
<dbReference type="RefSeq" id="WP_149851397.1">
    <property type="nucleotide sequence ID" value="NZ_VUOB01000038.1"/>
</dbReference>
<evidence type="ECO:0000256" key="2">
    <source>
        <dbReference type="ARBA" id="ARBA00022692"/>
    </source>
</evidence>
<feature type="transmembrane region" description="Helical" evidence="5">
    <location>
        <begin position="158"/>
        <end position="178"/>
    </location>
</feature>